<dbReference type="RefSeq" id="WP_214155388.1">
    <property type="nucleotide sequence ID" value="NZ_JAHBAY010000003.1"/>
</dbReference>
<dbReference type="Proteomes" id="UP001197247">
    <property type="component" value="Unassembled WGS sequence"/>
</dbReference>
<organism evidence="1 2">
    <name type="scientific">Kineosporia corallincola</name>
    <dbReference type="NCBI Taxonomy" id="2835133"/>
    <lineage>
        <taxon>Bacteria</taxon>
        <taxon>Bacillati</taxon>
        <taxon>Actinomycetota</taxon>
        <taxon>Actinomycetes</taxon>
        <taxon>Kineosporiales</taxon>
        <taxon>Kineosporiaceae</taxon>
        <taxon>Kineosporia</taxon>
    </lineage>
</organism>
<reference evidence="1 2" key="1">
    <citation type="submission" date="2021-05" db="EMBL/GenBank/DDBJ databases">
        <title>Kineosporia and Streptomyces sp. nov. two new marine actinobacteria isolated from Coral.</title>
        <authorList>
            <person name="Buangrab K."/>
            <person name="Sutthacheep M."/>
            <person name="Yeemin T."/>
            <person name="Harunari E."/>
            <person name="Igarashi Y."/>
            <person name="Kanchanasin P."/>
            <person name="Tanasupawat S."/>
            <person name="Phongsopitanun W."/>
        </authorList>
    </citation>
    <scope>NUCLEOTIDE SEQUENCE [LARGE SCALE GENOMIC DNA]</scope>
    <source>
        <strain evidence="1 2">J2-2</strain>
    </source>
</reference>
<sequence length="76" mass="8677">MNQSWAARHFSLSNPEHDRPADLAYLLRRMADHIDELGVDPMEILDLTVHQEITADGPWWSATLYYSPDHSPDTTG</sequence>
<evidence type="ECO:0000313" key="2">
    <source>
        <dbReference type="Proteomes" id="UP001197247"/>
    </source>
</evidence>
<gene>
    <name evidence="1" type="ORF">KIH74_09230</name>
</gene>
<name>A0ABS5TDD5_9ACTN</name>
<dbReference type="EMBL" id="JAHBAY010000003">
    <property type="protein sequence ID" value="MBT0769100.1"/>
    <property type="molecule type" value="Genomic_DNA"/>
</dbReference>
<proteinExistence type="predicted"/>
<evidence type="ECO:0000313" key="1">
    <source>
        <dbReference type="EMBL" id="MBT0769100.1"/>
    </source>
</evidence>
<protein>
    <submittedName>
        <fullName evidence="1">Uncharacterized protein</fullName>
    </submittedName>
</protein>
<comment type="caution">
    <text evidence="1">The sequence shown here is derived from an EMBL/GenBank/DDBJ whole genome shotgun (WGS) entry which is preliminary data.</text>
</comment>
<accession>A0ABS5TDD5</accession>
<keyword evidence="2" id="KW-1185">Reference proteome</keyword>